<dbReference type="InterPro" id="IPR009075">
    <property type="entry name" value="AcylCo_DH/oxidase_C"/>
</dbReference>
<comment type="catalytic activity">
    <reaction evidence="6">
        <text>a 2,3-saturated acyl-CoA + A = a 2,3-dehydroacyl-CoA + AH2</text>
        <dbReference type="Rhea" id="RHEA:48608"/>
        <dbReference type="ChEBI" id="CHEBI:13193"/>
        <dbReference type="ChEBI" id="CHEBI:17499"/>
        <dbReference type="ChEBI" id="CHEBI:60015"/>
        <dbReference type="ChEBI" id="CHEBI:65111"/>
    </reaction>
</comment>
<protein>
    <submittedName>
        <fullName evidence="12">DNA polymerase II</fullName>
    </submittedName>
</protein>
<feature type="region of interest" description="Disordered" evidence="8">
    <location>
        <begin position="1"/>
        <end position="51"/>
    </location>
</feature>
<keyword evidence="4 7" id="KW-0274">FAD</keyword>
<dbReference type="InterPro" id="IPR037069">
    <property type="entry name" value="AcylCoA_DH/ox_N_sf"/>
</dbReference>
<comment type="similarity">
    <text evidence="2 7">Belongs to the acyl-CoA dehydrogenase family.</text>
</comment>
<evidence type="ECO:0000259" key="11">
    <source>
        <dbReference type="Pfam" id="PF02771"/>
    </source>
</evidence>
<feature type="domain" description="Acyl-CoA oxidase/dehydrogenase middle" evidence="10">
    <location>
        <begin position="200"/>
        <end position="296"/>
    </location>
</feature>
<keyword evidence="3 7" id="KW-0285">Flavoprotein</keyword>
<dbReference type="SUPFAM" id="SSF56645">
    <property type="entry name" value="Acyl-CoA dehydrogenase NM domain-like"/>
    <property type="match status" value="1"/>
</dbReference>
<evidence type="ECO:0000256" key="4">
    <source>
        <dbReference type="ARBA" id="ARBA00022827"/>
    </source>
</evidence>
<evidence type="ECO:0000256" key="3">
    <source>
        <dbReference type="ARBA" id="ARBA00022630"/>
    </source>
</evidence>
<dbReference type="Gene3D" id="1.10.540.10">
    <property type="entry name" value="Acyl-CoA dehydrogenase/oxidase, N-terminal domain"/>
    <property type="match status" value="1"/>
</dbReference>
<dbReference type="InterPro" id="IPR009100">
    <property type="entry name" value="AcylCoA_DH/oxidase_NM_dom_sf"/>
</dbReference>
<keyword evidence="5 7" id="KW-0560">Oxidoreductase</keyword>
<feature type="domain" description="Acyl-CoA dehydrogenase/oxidase C-terminal" evidence="9">
    <location>
        <begin position="309"/>
        <end position="469"/>
    </location>
</feature>
<evidence type="ECO:0000313" key="13">
    <source>
        <dbReference type="Proteomes" id="UP000501812"/>
    </source>
</evidence>
<dbReference type="FunFam" id="1.20.140.10:FF:000019">
    <property type="entry name" value="Acyl-CoA dehydrogenase"/>
    <property type="match status" value="1"/>
</dbReference>
<dbReference type="InterPro" id="IPR006091">
    <property type="entry name" value="Acyl-CoA_Oxase/DH_mid-dom"/>
</dbReference>
<name>A0A858RMY8_9BACT</name>
<dbReference type="AlphaFoldDB" id="A0A858RMY8"/>
<dbReference type="EMBL" id="CP051774">
    <property type="protein sequence ID" value="QJE97729.1"/>
    <property type="molecule type" value="Genomic_DNA"/>
</dbReference>
<dbReference type="PANTHER" id="PTHR43884:SF9">
    <property type="entry name" value="COMPLEX I ASSEMBLY FACTOR ACAD9, MITOCHONDRIAL"/>
    <property type="match status" value="1"/>
</dbReference>
<dbReference type="InterPro" id="IPR013786">
    <property type="entry name" value="AcylCoA_DH/ox_N"/>
</dbReference>
<evidence type="ECO:0000313" key="12">
    <source>
        <dbReference type="EMBL" id="QJE97729.1"/>
    </source>
</evidence>
<keyword evidence="13" id="KW-1185">Reference proteome</keyword>
<dbReference type="GO" id="GO:0003995">
    <property type="term" value="F:acyl-CoA dehydrogenase activity"/>
    <property type="evidence" value="ECO:0007669"/>
    <property type="project" value="TreeGrafter"/>
</dbReference>
<dbReference type="Proteomes" id="UP000501812">
    <property type="component" value="Chromosome"/>
</dbReference>
<reference evidence="12 13" key="1">
    <citation type="submission" date="2020-04" db="EMBL/GenBank/DDBJ databases">
        <title>Luteolibacter sp. G-1-1-1 isolated from soil.</title>
        <authorList>
            <person name="Dahal R.H."/>
        </authorList>
    </citation>
    <scope>NUCLEOTIDE SEQUENCE [LARGE SCALE GENOMIC DNA]</scope>
    <source>
        <strain evidence="12 13">G-1-1-1</strain>
    </source>
</reference>
<evidence type="ECO:0000256" key="8">
    <source>
        <dbReference type="SAM" id="MobiDB-lite"/>
    </source>
</evidence>
<gene>
    <name evidence="12" type="ORF">HHL09_18720</name>
</gene>
<dbReference type="Gene3D" id="1.20.140.10">
    <property type="entry name" value="Butyryl-CoA Dehydrogenase, subunit A, domain 3"/>
    <property type="match status" value="2"/>
</dbReference>
<evidence type="ECO:0000259" key="9">
    <source>
        <dbReference type="Pfam" id="PF00441"/>
    </source>
</evidence>
<feature type="compositionally biased region" description="Pro residues" evidence="8">
    <location>
        <begin position="1"/>
        <end position="11"/>
    </location>
</feature>
<dbReference type="KEGG" id="luo:HHL09_18720"/>
<dbReference type="FunFam" id="1.10.540.10:FF:000001">
    <property type="entry name" value="Very long-chain-specific acyl-CoA dehydrogenase, mitochondrial"/>
    <property type="match status" value="1"/>
</dbReference>
<evidence type="ECO:0000259" key="10">
    <source>
        <dbReference type="Pfam" id="PF02770"/>
    </source>
</evidence>
<evidence type="ECO:0000256" key="1">
    <source>
        <dbReference type="ARBA" id="ARBA00001974"/>
    </source>
</evidence>
<dbReference type="InterPro" id="IPR046373">
    <property type="entry name" value="Acyl-CoA_Oxase/DH_mid-dom_sf"/>
</dbReference>
<organism evidence="12 13">
    <name type="scientific">Luteolibacter luteus</name>
    <dbReference type="NCBI Taxonomy" id="2728835"/>
    <lineage>
        <taxon>Bacteria</taxon>
        <taxon>Pseudomonadati</taxon>
        <taxon>Verrucomicrobiota</taxon>
        <taxon>Verrucomicrobiia</taxon>
        <taxon>Verrucomicrobiales</taxon>
        <taxon>Verrucomicrobiaceae</taxon>
        <taxon>Luteolibacter</taxon>
    </lineage>
</organism>
<dbReference type="Pfam" id="PF00441">
    <property type="entry name" value="Acyl-CoA_dh_1"/>
    <property type="match status" value="1"/>
</dbReference>
<comment type="cofactor">
    <cofactor evidence="1 7">
        <name>FAD</name>
        <dbReference type="ChEBI" id="CHEBI:57692"/>
    </cofactor>
</comment>
<proteinExistence type="inferred from homology"/>
<dbReference type="Gene3D" id="2.40.110.10">
    <property type="entry name" value="Butyryl-CoA Dehydrogenase, subunit A, domain 2"/>
    <property type="match status" value="1"/>
</dbReference>
<sequence length="629" mass="67930">MKAAPEAPPSSPKAGPDRGVPDKRPEPASDSIIDTTKMSAGQRAALELAESSRDSRELSGFAASLFDGSPDFRAIFPFPMQDPAAKAEGDAFLEKLGAFLRDKTDPDAIDREGEIPDEVIGGLATLGAFGIKIPKELGGLGLSQTNYSRAAMLLGGHCGNLTALLSAHQSIGIPQPLIAFGTDEQKKKYLPRCASGDISAFALTETEVGSDPARMKTSAKLSEDGSHWVLDGEKLWCTNGLKAKHLIVMARTPLPDKPNAITAFIVETSWPGVEIVTRCHFMGLKALYNGVIRFSGVKIPRENVVAGEGKGLKVALTTLNTGRLTLPAACVGLIDRCLEIALDWSRNREQWGQAIGKHEAIAGKLADLAADAFATEAMVRYTSALVDVDKHADIRLEAAMAKLWGTEAGWRAADSTMQIKGGRGYETADSLRARGDKPDPIERLLRDSRINTIFEGSTEIMHLFIAREALDPHLRRGAAALDSRKATGDRLNAAVKAGLFYAKWYPVRWLPASSHLPHDLDSGLAKGMRDVAKLSRKLARTLFHSMAKNGPKLERRQLLLGRLVDIGSELLAMSAAAAYAHALGDERSIQTARFVCRRGKQRIEALFTEASKAPDSDAYRLAKKLLGKD</sequence>
<dbReference type="PANTHER" id="PTHR43884">
    <property type="entry name" value="ACYL-COA DEHYDROGENASE"/>
    <property type="match status" value="1"/>
</dbReference>
<feature type="domain" description="Acyl-CoA dehydrogenase/oxidase N-terminal" evidence="11">
    <location>
        <begin position="88"/>
        <end position="197"/>
    </location>
</feature>
<evidence type="ECO:0000256" key="5">
    <source>
        <dbReference type="ARBA" id="ARBA00023002"/>
    </source>
</evidence>
<dbReference type="Pfam" id="PF02770">
    <property type="entry name" value="Acyl-CoA_dh_M"/>
    <property type="match status" value="1"/>
</dbReference>
<dbReference type="SUPFAM" id="SSF47203">
    <property type="entry name" value="Acyl-CoA dehydrogenase C-terminal domain-like"/>
    <property type="match status" value="1"/>
</dbReference>
<evidence type="ECO:0000256" key="2">
    <source>
        <dbReference type="ARBA" id="ARBA00009347"/>
    </source>
</evidence>
<dbReference type="Pfam" id="PF02771">
    <property type="entry name" value="Acyl-CoA_dh_N"/>
    <property type="match status" value="1"/>
</dbReference>
<feature type="compositionally biased region" description="Basic and acidic residues" evidence="8">
    <location>
        <begin position="15"/>
        <end position="27"/>
    </location>
</feature>
<evidence type="ECO:0000256" key="6">
    <source>
        <dbReference type="ARBA" id="ARBA00052546"/>
    </source>
</evidence>
<dbReference type="GO" id="GO:0050660">
    <property type="term" value="F:flavin adenine dinucleotide binding"/>
    <property type="evidence" value="ECO:0007669"/>
    <property type="project" value="InterPro"/>
</dbReference>
<dbReference type="RefSeq" id="WP_169456155.1">
    <property type="nucleotide sequence ID" value="NZ_CP051774.1"/>
</dbReference>
<evidence type="ECO:0000256" key="7">
    <source>
        <dbReference type="RuleBase" id="RU362125"/>
    </source>
</evidence>
<accession>A0A858RMY8</accession>
<dbReference type="InterPro" id="IPR036250">
    <property type="entry name" value="AcylCo_DH-like_C"/>
</dbReference>